<dbReference type="EMBL" id="BEXD01000129">
    <property type="protein sequence ID" value="GBB84567.1"/>
    <property type="molecule type" value="Genomic_DNA"/>
</dbReference>
<evidence type="ECO:0000313" key="2">
    <source>
        <dbReference type="EMBL" id="GBB84567.1"/>
    </source>
</evidence>
<feature type="compositionally biased region" description="Basic and acidic residues" evidence="1">
    <location>
        <begin position="150"/>
        <end position="162"/>
    </location>
</feature>
<evidence type="ECO:0000256" key="1">
    <source>
        <dbReference type="SAM" id="MobiDB-lite"/>
    </source>
</evidence>
<reference evidence="2 4" key="1">
    <citation type="submission" date="2017-11" db="EMBL/GenBank/DDBJ databases">
        <title>The genome of Rhizophagus clarus HR1 reveals common genetic basis of auxotrophy among arbuscular mycorrhizal fungi.</title>
        <authorList>
            <person name="Kobayashi Y."/>
        </authorList>
    </citation>
    <scope>NUCLEOTIDE SEQUENCE [LARGE SCALE GENOMIC DNA]</scope>
    <source>
        <strain evidence="2 4">HR1</strain>
    </source>
</reference>
<reference evidence="3" key="2">
    <citation type="submission" date="2019-10" db="EMBL/GenBank/DDBJ databases">
        <title>Conservation and host-specific expression of non-tandemly repeated heterogenous ribosome RNA gene in arbuscular mycorrhizal fungi.</title>
        <authorList>
            <person name="Maeda T."/>
            <person name="Kobayashi Y."/>
            <person name="Nakagawa T."/>
            <person name="Ezawa T."/>
            <person name="Yamaguchi K."/>
            <person name="Bino T."/>
            <person name="Nishimoto Y."/>
            <person name="Shigenobu S."/>
            <person name="Kawaguchi M."/>
        </authorList>
    </citation>
    <scope>NUCLEOTIDE SEQUENCE</scope>
    <source>
        <strain evidence="3">HR1</strain>
    </source>
</reference>
<dbReference type="EMBL" id="BLAL01000058">
    <property type="protein sequence ID" value="GES81671.1"/>
    <property type="molecule type" value="Genomic_DNA"/>
</dbReference>
<protein>
    <submittedName>
        <fullName evidence="2">Uncharacterized protein</fullName>
    </submittedName>
</protein>
<sequence length="213" mass="25262">MKERNTDGIESSICPRCEKEEETWEHIWKCEENEISLRNTIEDAIYLKCEVLEKEGKNEKVEIIKDILSPFTEILFGDSIILIRKTREWELLRGIFNNKFNDITKKKEEQLIIKELWGAIYDHIKNTIWIKRCNTVIAIEKDKGISKTDKRRRVEETEIDKGNKKKKTKTKENQENQKTKTENKIKLVTRDKLIGITTKGSINNNWYTTMKID</sequence>
<dbReference type="STRING" id="94130.A0A2Z6Q3S3"/>
<feature type="compositionally biased region" description="Basic and acidic residues" evidence="1">
    <location>
        <begin position="170"/>
        <end position="182"/>
    </location>
</feature>
<feature type="region of interest" description="Disordered" evidence="1">
    <location>
        <begin position="150"/>
        <end position="182"/>
    </location>
</feature>
<dbReference type="AlphaFoldDB" id="A0A2Z6Q3S3"/>
<comment type="caution">
    <text evidence="2">The sequence shown here is derived from an EMBL/GenBank/DDBJ whole genome shotgun (WGS) entry which is preliminary data.</text>
</comment>
<dbReference type="Proteomes" id="UP000247702">
    <property type="component" value="Unassembled WGS sequence"/>
</dbReference>
<organism evidence="2 4">
    <name type="scientific">Rhizophagus clarus</name>
    <dbReference type="NCBI Taxonomy" id="94130"/>
    <lineage>
        <taxon>Eukaryota</taxon>
        <taxon>Fungi</taxon>
        <taxon>Fungi incertae sedis</taxon>
        <taxon>Mucoromycota</taxon>
        <taxon>Glomeromycotina</taxon>
        <taxon>Glomeromycetes</taxon>
        <taxon>Glomerales</taxon>
        <taxon>Glomeraceae</taxon>
        <taxon>Rhizophagus</taxon>
    </lineage>
</organism>
<keyword evidence="4" id="KW-1185">Reference proteome</keyword>
<accession>A0A2Z6Q3S3</accession>
<proteinExistence type="predicted"/>
<evidence type="ECO:0000313" key="4">
    <source>
        <dbReference type="Proteomes" id="UP000247702"/>
    </source>
</evidence>
<name>A0A2Z6Q3S3_9GLOM</name>
<dbReference type="Proteomes" id="UP000615446">
    <property type="component" value="Unassembled WGS sequence"/>
</dbReference>
<evidence type="ECO:0000313" key="3">
    <source>
        <dbReference type="EMBL" id="GES81671.1"/>
    </source>
</evidence>
<gene>
    <name evidence="3" type="ORF">RCL2_000891600</name>
    <name evidence="2" type="ORF">RclHR1_11130004</name>
</gene>